<proteinExistence type="predicted"/>
<dbReference type="PANTHER" id="PTHR35882">
    <property type="entry name" value="PELA"/>
    <property type="match status" value="1"/>
</dbReference>
<evidence type="ECO:0000313" key="3">
    <source>
        <dbReference type="EMBL" id="EHL10938.1"/>
    </source>
</evidence>
<keyword evidence="4" id="KW-1185">Reference proteome</keyword>
<feature type="transmembrane region" description="Helical" evidence="1">
    <location>
        <begin position="20"/>
        <end position="40"/>
    </location>
</feature>
<feature type="domain" description="Glycoside-hydrolase family GH114 TIM-barrel" evidence="2">
    <location>
        <begin position="95"/>
        <end position="298"/>
    </location>
</feature>
<organism evidence="3 4">
    <name type="scientific">Oribacterium asaccharolyticum ACB7</name>
    <dbReference type="NCBI Taxonomy" id="796944"/>
    <lineage>
        <taxon>Bacteria</taxon>
        <taxon>Bacillati</taxon>
        <taxon>Bacillota</taxon>
        <taxon>Clostridia</taxon>
        <taxon>Lachnospirales</taxon>
        <taxon>Lachnospiraceae</taxon>
        <taxon>Oribacterium</taxon>
    </lineage>
</organism>
<evidence type="ECO:0000313" key="4">
    <source>
        <dbReference type="Proteomes" id="UP000003527"/>
    </source>
</evidence>
<dbReference type="Gene3D" id="3.20.20.70">
    <property type="entry name" value="Aldolase class I"/>
    <property type="match status" value="1"/>
</dbReference>
<dbReference type="AlphaFoldDB" id="G9WW01"/>
<dbReference type="PATRIC" id="fig|796944.3.peg.1820"/>
<dbReference type="PANTHER" id="PTHR35882:SF2">
    <property type="entry name" value="PELA"/>
    <property type="match status" value="1"/>
</dbReference>
<protein>
    <recommendedName>
        <fullName evidence="2">Glycoside-hydrolase family GH114 TIM-barrel domain-containing protein</fullName>
    </recommendedName>
</protein>
<dbReference type="RefSeq" id="WP_009536895.1">
    <property type="nucleotide sequence ID" value="NZ_JH414505.1"/>
</dbReference>
<dbReference type="EMBL" id="AFZD01000018">
    <property type="protein sequence ID" value="EHL10938.1"/>
    <property type="molecule type" value="Genomic_DNA"/>
</dbReference>
<keyword evidence="1" id="KW-1133">Transmembrane helix</keyword>
<gene>
    <name evidence="3" type="ORF">HMPREF9624_01085</name>
</gene>
<dbReference type="HOGENOM" id="CLU_094223_0_0_9"/>
<dbReference type="InterPro" id="IPR017853">
    <property type="entry name" value="GH"/>
</dbReference>
<dbReference type="InterPro" id="IPR013785">
    <property type="entry name" value="Aldolase_TIM"/>
</dbReference>
<accession>G9WW01</accession>
<sequence length="310" mass="35983">MDIYSINKRKEKDTLSSKSLHFSFNFFAPFLLVLLLFLFFHAFPRKREDYGVFLGISMSSDTGGEGLTSDDKETDQLLFLAKYKTVILSPGSFTKKDLQYLHRAGTKAYAYINVGALEEYDPEYLRFKKLTLAPYENWEDESWVDVSDKEWQNYITEKIAKEIAELGFDGFFLDNFDVYYLFPEEKIYRGLDAVLSGLQKYNMPIILNGGDSYVSRAIEENATDLLFQGVNQEDVFTAYHFDTNSSSLQDSDTRRYYQDYLEKAKNAGLSVFILEYKADKELSKEVSSYCKEKHFQWYNAPDIFLTEGKA</sequence>
<evidence type="ECO:0000259" key="2">
    <source>
        <dbReference type="Pfam" id="PF03537"/>
    </source>
</evidence>
<dbReference type="SUPFAM" id="SSF51445">
    <property type="entry name" value="(Trans)glycosidases"/>
    <property type="match status" value="1"/>
</dbReference>
<keyword evidence="1" id="KW-0812">Transmembrane</keyword>
<comment type="caution">
    <text evidence="3">The sequence shown here is derived from an EMBL/GenBank/DDBJ whole genome shotgun (WGS) entry which is preliminary data.</text>
</comment>
<reference evidence="3 4" key="1">
    <citation type="submission" date="2011-08" db="EMBL/GenBank/DDBJ databases">
        <title>The Genome Sequence of Oribacterium sp. ACB7.</title>
        <authorList>
            <consortium name="The Broad Institute Genome Sequencing Platform"/>
            <person name="Earl A."/>
            <person name="Ward D."/>
            <person name="Feldgarden M."/>
            <person name="Gevers D."/>
            <person name="Sizova M."/>
            <person name="Hazen A."/>
            <person name="Epstein S."/>
            <person name="Young S.K."/>
            <person name="Zeng Q."/>
            <person name="Gargeya S."/>
            <person name="Fitzgerald M."/>
            <person name="Haas B."/>
            <person name="Abouelleil A."/>
            <person name="Alvarado L."/>
            <person name="Arachchi H.M."/>
            <person name="Berlin A."/>
            <person name="Brown A."/>
            <person name="Chapman S.B."/>
            <person name="Chen Z."/>
            <person name="Dunbar C."/>
            <person name="Freedman E."/>
            <person name="Gearin G."/>
            <person name="Gellesch M."/>
            <person name="Goldberg J."/>
            <person name="Griggs A."/>
            <person name="Gujja S."/>
            <person name="Heiman D."/>
            <person name="Howarth C."/>
            <person name="Larson L."/>
            <person name="Lui A."/>
            <person name="MacDonald P.J.P."/>
            <person name="Montmayeur A."/>
            <person name="Murphy C."/>
            <person name="Neiman D."/>
            <person name="Pearson M."/>
            <person name="Priest M."/>
            <person name="Roberts A."/>
            <person name="Saif S."/>
            <person name="Shea T."/>
            <person name="Shenoy N."/>
            <person name="Sisk P."/>
            <person name="Stolte C."/>
            <person name="Sykes S."/>
            <person name="Wortman J."/>
            <person name="Nusbaum C."/>
            <person name="Birren B."/>
        </authorList>
    </citation>
    <scope>NUCLEOTIDE SEQUENCE [LARGE SCALE GENOMIC DNA]</scope>
    <source>
        <strain evidence="3 4">ACB7</strain>
    </source>
</reference>
<name>G9WW01_9FIRM</name>
<dbReference type="InterPro" id="IPR004352">
    <property type="entry name" value="GH114_TIM-barrel"/>
</dbReference>
<keyword evidence="1" id="KW-0472">Membrane</keyword>
<dbReference type="Pfam" id="PF03537">
    <property type="entry name" value="Glyco_hydro_114"/>
    <property type="match status" value="1"/>
</dbReference>
<evidence type="ECO:0000256" key="1">
    <source>
        <dbReference type="SAM" id="Phobius"/>
    </source>
</evidence>
<dbReference type="Proteomes" id="UP000003527">
    <property type="component" value="Unassembled WGS sequence"/>
</dbReference>